<proteinExistence type="predicted"/>
<evidence type="ECO:0000313" key="2">
    <source>
        <dbReference type="EMBL" id="SPH21062.1"/>
    </source>
</evidence>
<dbReference type="InterPro" id="IPR037523">
    <property type="entry name" value="VOC_core"/>
</dbReference>
<evidence type="ECO:0000313" key="3">
    <source>
        <dbReference type="Proteomes" id="UP000244880"/>
    </source>
</evidence>
<accession>A0A2R8BDG0</accession>
<protein>
    <submittedName>
        <fullName evidence="2">Catechol-2,3-dioxygenase</fullName>
        <ecNumber evidence="2">1.13.11.2</ecNumber>
    </submittedName>
</protein>
<dbReference type="PANTHER" id="PTHR43279">
    <property type="entry name" value="CATECHOL-2,3-DIOXYGENASE"/>
    <property type="match status" value="1"/>
</dbReference>
<dbReference type="RefSeq" id="WP_108828189.1">
    <property type="nucleotide sequence ID" value="NZ_OMOR01000001.1"/>
</dbReference>
<keyword evidence="3" id="KW-1185">Reference proteome</keyword>
<name>A0A2R8BDG0_9RHOB</name>
<dbReference type="PROSITE" id="PS51819">
    <property type="entry name" value="VOC"/>
    <property type="match status" value="1"/>
</dbReference>
<keyword evidence="2" id="KW-0560">Oxidoreductase</keyword>
<dbReference type="SUPFAM" id="SSF54593">
    <property type="entry name" value="Glyoxalase/Bleomycin resistance protein/Dihydroxybiphenyl dioxygenase"/>
    <property type="match status" value="2"/>
</dbReference>
<evidence type="ECO:0000259" key="1">
    <source>
        <dbReference type="PROSITE" id="PS51819"/>
    </source>
</evidence>
<dbReference type="EMBL" id="OMOR01000001">
    <property type="protein sequence ID" value="SPH21062.1"/>
    <property type="molecule type" value="Genomic_DNA"/>
</dbReference>
<dbReference type="InterPro" id="IPR029068">
    <property type="entry name" value="Glyas_Bleomycin-R_OHBP_Dase"/>
</dbReference>
<dbReference type="GO" id="GO:0018577">
    <property type="term" value="F:catechol 2,3-dioxygenase activity"/>
    <property type="evidence" value="ECO:0007669"/>
    <property type="project" value="UniProtKB-EC"/>
</dbReference>
<dbReference type="EC" id="1.13.11.2" evidence="2"/>
<keyword evidence="2" id="KW-0223">Dioxygenase</keyword>
<dbReference type="OrthoDB" id="9792626at2"/>
<dbReference type="Gene3D" id="3.10.180.10">
    <property type="entry name" value="2,3-Dihydroxybiphenyl 1,2-Dioxygenase, domain 1"/>
    <property type="match status" value="2"/>
</dbReference>
<dbReference type="Pfam" id="PF00903">
    <property type="entry name" value="Glyoxalase"/>
    <property type="match status" value="1"/>
</dbReference>
<dbReference type="InterPro" id="IPR004360">
    <property type="entry name" value="Glyas_Fos-R_dOase_dom"/>
</dbReference>
<gene>
    <name evidence="2" type="primary">catE</name>
    <name evidence="2" type="ORF">ASD8599_01803</name>
</gene>
<sequence length="264" mass="28653">MATSDAPISIGQVALTVRDLDKTAAFYENIIGLGLIERSGENALLGVDGAVLIELRKDRMAKTHPREAGLFHTAFLVPAQKDLGAWLNHADNMGVRLDGTSHHGVSEALYLNDPEGNGIEIYRDLPRDTWKRNGDEILMTTRPLDLKALTKHAAPWNGAPQGTVIGHVHLRVGDVAEAAKFICTEIGMVQTFELPSAKWFGSGGYHHHLAVNQWQSQGAKTRSEGSTGVASIEVHAKPETLKSGRRVDPWGTEFIITASRSPVA</sequence>
<dbReference type="Proteomes" id="UP000244880">
    <property type="component" value="Unassembled WGS sequence"/>
</dbReference>
<feature type="domain" description="VOC" evidence="1">
    <location>
        <begin position="9"/>
        <end position="124"/>
    </location>
</feature>
<reference evidence="2 3" key="1">
    <citation type="submission" date="2018-03" db="EMBL/GenBank/DDBJ databases">
        <authorList>
            <person name="Keele B.F."/>
        </authorList>
    </citation>
    <scope>NUCLEOTIDE SEQUENCE [LARGE SCALE GENOMIC DNA]</scope>
    <source>
        <strain evidence="2 3">CECT 8599</strain>
    </source>
</reference>
<organism evidence="2 3">
    <name type="scientific">Ascidiaceihabitans donghaensis</name>
    <dbReference type="NCBI Taxonomy" id="1510460"/>
    <lineage>
        <taxon>Bacteria</taxon>
        <taxon>Pseudomonadati</taxon>
        <taxon>Pseudomonadota</taxon>
        <taxon>Alphaproteobacteria</taxon>
        <taxon>Rhodobacterales</taxon>
        <taxon>Paracoccaceae</taxon>
        <taxon>Ascidiaceihabitans</taxon>
    </lineage>
</organism>
<dbReference type="AlphaFoldDB" id="A0A2R8BDG0"/>
<dbReference type="PANTHER" id="PTHR43279:SF1">
    <property type="entry name" value="CATECHOL-2,3-DIOXYGENASE"/>
    <property type="match status" value="1"/>
</dbReference>